<keyword evidence="2" id="KW-1185">Reference proteome</keyword>
<protein>
    <submittedName>
        <fullName evidence="1">Uncharacterized protein</fullName>
    </submittedName>
</protein>
<evidence type="ECO:0000313" key="2">
    <source>
        <dbReference type="Proteomes" id="UP000324897"/>
    </source>
</evidence>
<evidence type="ECO:0000313" key="1">
    <source>
        <dbReference type="EMBL" id="TVU42242.1"/>
    </source>
</evidence>
<dbReference type="EMBL" id="RWGY01000005">
    <property type="protein sequence ID" value="TVU42242.1"/>
    <property type="molecule type" value="Genomic_DNA"/>
</dbReference>
<gene>
    <name evidence="1" type="ORF">EJB05_08636</name>
</gene>
<dbReference type="Gramene" id="TVU42242">
    <property type="protein sequence ID" value="TVU42242"/>
    <property type="gene ID" value="EJB05_08636"/>
</dbReference>
<feature type="non-terminal residue" evidence="1">
    <location>
        <position position="1"/>
    </location>
</feature>
<dbReference type="Proteomes" id="UP000324897">
    <property type="component" value="Unassembled WGS sequence"/>
</dbReference>
<organism evidence="1 2">
    <name type="scientific">Eragrostis curvula</name>
    <name type="common">weeping love grass</name>
    <dbReference type="NCBI Taxonomy" id="38414"/>
    <lineage>
        <taxon>Eukaryota</taxon>
        <taxon>Viridiplantae</taxon>
        <taxon>Streptophyta</taxon>
        <taxon>Embryophyta</taxon>
        <taxon>Tracheophyta</taxon>
        <taxon>Spermatophyta</taxon>
        <taxon>Magnoliopsida</taxon>
        <taxon>Liliopsida</taxon>
        <taxon>Poales</taxon>
        <taxon>Poaceae</taxon>
        <taxon>PACMAD clade</taxon>
        <taxon>Chloridoideae</taxon>
        <taxon>Eragrostideae</taxon>
        <taxon>Eragrostidinae</taxon>
        <taxon>Eragrostis</taxon>
    </lineage>
</organism>
<name>A0A5J9W0I4_9POAL</name>
<sequence>MRLMVVKLASLRRWNSVERMSAMTVRTISRERNNSGVRTTFSAVRHESTATSLSHGLANLGPSSGASRGSRSSWYWSAKSIKYLQTKLLNELPYPLQLLMPGEGWRQPDLGRKSERLQHRQHGKKLIVLHHRCKTVKNILVFLLTGRPSILTDPSRLPLAILPASASRNVDLPAPLGPRMAVTCPRSAWPEMSLSSSLNSSPCPGKLVNFWPGAGGMDRCTGTAPRCLSRVSPAASR</sequence>
<comment type="caution">
    <text evidence="1">The sequence shown here is derived from an EMBL/GenBank/DDBJ whole genome shotgun (WGS) entry which is preliminary data.</text>
</comment>
<dbReference type="AntiFam" id="ANF00112">
    <property type="entry name" value="Shadow ORF (opposite phnC)"/>
</dbReference>
<proteinExistence type="predicted"/>
<dbReference type="AlphaFoldDB" id="A0A5J9W0I4"/>
<reference evidence="1 2" key="1">
    <citation type="journal article" date="2019" name="Sci. Rep.">
        <title>A high-quality genome of Eragrostis curvula grass provides insights into Poaceae evolution and supports new strategies to enhance forage quality.</title>
        <authorList>
            <person name="Carballo J."/>
            <person name="Santos B.A.C.M."/>
            <person name="Zappacosta D."/>
            <person name="Garbus I."/>
            <person name="Selva J.P."/>
            <person name="Gallo C.A."/>
            <person name="Diaz A."/>
            <person name="Albertini E."/>
            <person name="Caccamo M."/>
            <person name="Echenique V."/>
        </authorList>
    </citation>
    <scope>NUCLEOTIDE SEQUENCE [LARGE SCALE GENOMIC DNA]</scope>
    <source>
        <strain evidence="2">cv. Victoria</strain>
        <tissue evidence="1">Leaf</tissue>
    </source>
</reference>
<accession>A0A5J9W0I4</accession>